<protein>
    <submittedName>
        <fullName evidence="3">Protein hupE</fullName>
    </submittedName>
</protein>
<feature type="transmembrane region" description="Helical" evidence="1">
    <location>
        <begin position="141"/>
        <end position="165"/>
    </location>
</feature>
<proteinExistence type="predicted"/>
<feature type="signal peptide" evidence="2">
    <location>
        <begin position="1"/>
        <end position="21"/>
    </location>
</feature>
<dbReference type="RefSeq" id="WP_221048277.1">
    <property type="nucleotide sequence ID" value="NZ_AP019782.1"/>
</dbReference>
<dbReference type="Proteomes" id="UP000824988">
    <property type="component" value="Chromosome"/>
</dbReference>
<keyword evidence="1" id="KW-0812">Transmembrane</keyword>
<dbReference type="EMBL" id="AP019782">
    <property type="protein sequence ID" value="BBL70178.1"/>
    <property type="molecule type" value="Genomic_DNA"/>
</dbReference>
<accession>A0A8D4VL85</accession>
<dbReference type="InterPro" id="IPR007038">
    <property type="entry name" value="HupE_UreJ"/>
</dbReference>
<keyword evidence="4" id="KW-1185">Reference proteome</keyword>
<feature type="transmembrane region" description="Helical" evidence="1">
    <location>
        <begin position="64"/>
        <end position="88"/>
    </location>
</feature>
<dbReference type="PIRSF" id="PIRSF016919">
    <property type="entry name" value="HupE_UreJ"/>
    <property type="match status" value="1"/>
</dbReference>
<gene>
    <name evidence="3" type="ORF">MoryE10_07840</name>
</gene>
<evidence type="ECO:0000313" key="4">
    <source>
        <dbReference type="Proteomes" id="UP000824988"/>
    </source>
</evidence>
<feature type="transmembrane region" description="Helical" evidence="1">
    <location>
        <begin position="171"/>
        <end position="189"/>
    </location>
</feature>
<dbReference type="AlphaFoldDB" id="A0A8D4VL85"/>
<organism evidence="3 4">
    <name type="scientific">Methylogaea oryzae</name>
    <dbReference type="NCBI Taxonomy" id="1295382"/>
    <lineage>
        <taxon>Bacteria</taxon>
        <taxon>Pseudomonadati</taxon>
        <taxon>Pseudomonadota</taxon>
        <taxon>Gammaproteobacteria</taxon>
        <taxon>Methylococcales</taxon>
        <taxon>Methylococcaceae</taxon>
        <taxon>Methylogaea</taxon>
    </lineage>
</organism>
<keyword evidence="2" id="KW-0732">Signal</keyword>
<reference evidence="3" key="1">
    <citation type="submission" date="2019-06" db="EMBL/GenBank/DDBJ databases">
        <title>Complete genome sequence of Methylogaea oryzae strain JCM16910.</title>
        <authorList>
            <person name="Asakawa S."/>
        </authorList>
    </citation>
    <scope>NUCLEOTIDE SEQUENCE</scope>
    <source>
        <strain evidence="3">E10</strain>
    </source>
</reference>
<evidence type="ECO:0000256" key="2">
    <source>
        <dbReference type="SAM" id="SignalP"/>
    </source>
</evidence>
<sequence length="190" mass="19019">MRLTTAFLAGLAVLAAPAALAHTGVHPLDGFLAGFTHPFAGLDHLLAMLGVGLWAAAVAPRRAWLLPLVFVAVMAAGAGLAVAGLPLAGEETGIAASVLLLGLLMASMARLGIGHAALLVGLFALFHGHAHGAEMAAGADFSAYAAGFAAATALLHIAGIALGWSLLRVPVLYRGLGGLMGAWGTFLLFA</sequence>
<feature type="transmembrane region" description="Helical" evidence="1">
    <location>
        <begin position="37"/>
        <end position="57"/>
    </location>
</feature>
<name>A0A8D4VL85_9GAMM</name>
<dbReference type="Pfam" id="PF04955">
    <property type="entry name" value="HupE_UreJ"/>
    <property type="match status" value="1"/>
</dbReference>
<evidence type="ECO:0000256" key="1">
    <source>
        <dbReference type="SAM" id="Phobius"/>
    </source>
</evidence>
<feature type="transmembrane region" description="Helical" evidence="1">
    <location>
        <begin position="94"/>
        <end position="120"/>
    </location>
</feature>
<keyword evidence="1" id="KW-1133">Transmembrane helix</keyword>
<evidence type="ECO:0000313" key="3">
    <source>
        <dbReference type="EMBL" id="BBL70178.1"/>
    </source>
</evidence>
<dbReference type="KEGG" id="moz:MoryE10_07840"/>
<feature type="chain" id="PRO_5034486072" evidence="2">
    <location>
        <begin position="22"/>
        <end position="190"/>
    </location>
</feature>
<keyword evidence="1" id="KW-0472">Membrane</keyword>